<reference evidence="4" key="2">
    <citation type="submission" date="2011-02" db="EMBL/GenBank/DDBJ databases">
        <authorList>
            <person name="MacLean D."/>
        </authorList>
    </citation>
    <scope>NUCLEOTIDE SEQUENCE</scope>
</reference>
<evidence type="ECO:0000256" key="1">
    <source>
        <dbReference type="SAM" id="Coils"/>
    </source>
</evidence>
<dbReference type="AlphaFoldDB" id="F0W2X2"/>
<sequence>MAINSIHALSLGNDKLKREVHALEHLVDRYQDELCNATSRHKMSDVDELIEMDEVLYENQTLDQNSWLDQITTTAVPHYTSKFGEWCSFGEVTLPSAHWQWINDWRLEINRNTDEEGWVYARCWQESYHDASQWTNKRSVRDTVRRRQWKRKRVYTGRKRLIVEPNKYLIHVDSNVKLKHVNQKLTDQLLMANCRLMDYENRIKSYESKLDFFHRRHKSLCGVRTWEMSNNGEVEEIETPSDDTQQHLHTSCKETIGLEYHTVQPEATDEYERKRSAIVEECENELNNAFSDLRALTKRMSLSEGPTTPYADYSSDQFADKE</sequence>
<feature type="domain" description="Peroxin/Ferlin" evidence="3">
    <location>
        <begin position="49"/>
        <end position="108"/>
    </location>
</feature>
<name>F0W2X2_9STRA</name>
<feature type="coiled-coil region" evidence="1">
    <location>
        <begin position="182"/>
        <end position="216"/>
    </location>
</feature>
<dbReference type="GO" id="GO:0016020">
    <property type="term" value="C:membrane"/>
    <property type="evidence" value="ECO:0007669"/>
    <property type="project" value="InterPro"/>
</dbReference>
<keyword evidence="1" id="KW-0175">Coiled coil</keyword>
<protein>
    <submittedName>
        <fullName evidence="4">Uncharacterized protein AlNc14C11G1351</fullName>
    </submittedName>
</protein>
<accession>F0W2X2</accession>
<dbReference type="HOGENOM" id="CLU_938351_0_0_1"/>
<dbReference type="InterPro" id="IPR006614">
    <property type="entry name" value="Peroxin/Ferlin"/>
</dbReference>
<feature type="region of interest" description="Disordered" evidence="2">
    <location>
        <begin position="303"/>
        <end position="322"/>
    </location>
</feature>
<evidence type="ECO:0000313" key="4">
    <source>
        <dbReference type="EMBL" id="CCA15409.1"/>
    </source>
</evidence>
<dbReference type="EMBL" id="FR824056">
    <property type="protein sequence ID" value="CCA15409.1"/>
    <property type="molecule type" value="Genomic_DNA"/>
</dbReference>
<reference evidence="4" key="1">
    <citation type="journal article" date="2011" name="PLoS Biol.">
        <title>Gene gain and loss during evolution of obligate parasitism in the white rust pathogen of Arabidopsis thaliana.</title>
        <authorList>
            <person name="Kemen E."/>
            <person name="Gardiner A."/>
            <person name="Schultz-Larsen T."/>
            <person name="Kemen A.C."/>
            <person name="Balmuth A.L."/>
            <person name="Robert-Seilaniantz A."/>
            <person name="Bailey K."/>
            <person name="Holub E."/>
            <person name="Studholme D.J."/>
            <person name="Maclean D."/>
            <person name="Jones J.D."/>
        </authorList>
    </citation>
    <scope>NUCLEOTIDE SEQUENCE</scope>
</reference>
<proteinExistence type="predicted"/>
<evidence type="ECO:0000256" key="2">
    <source>
        <dbReference type="SAM" id="MobiDB-lite"/>
    </source>
</evidence>
<organism evidence="4">
    <name type="scientific">Albugo laibachii Nc14</name>
    <dbReference type="NCBI Taxonomy" id="890382"/>
    <lineage>
        <taxon>Eukaryota</taxon>
        <taxon>Sar</taxon>
        <taxon>Stramenopiles</taxon>
        <taxon>Oomycota</taxon>
        <taxon>Peronosporomycetes</taxon>
        <taxon>Albuginales</taxon>
        <taxon>Albuginaceae</taxon>
        <taxon>Albugo</taxon>
    </lineage>
</organism>
<dbReference type="SMART" id="SM00693">
    <property type="entry name" value="DysFN"/>
    <property type="match status" value="1"/>
</dbReference>
<evidence type="ECO:0000259" key="3">
    <source>
        <dbReference type="SMART" id="SM00693"/>
    </source>
</evidence>
<gene>
    <name evidence="4" type="primary">AlNc14C11G1351</name>
    <name evidence="4" type="ORF">ALNC14_015520</name>
</gene>